<proteinExistence type="predicted"/>
<dbReference type="InterPro" id="IPR002109">
    <property type="entry name" value="Glutaredoxin"/>
</dbReference>
<gene>
    <name evidence="2" type="ORF">NW77_058</name>
</gene>
<dbReference type="EMBL" id="KP037007">
    <property type="protein sequence ID" value="AIX13066.1"/>
    <property type="molecule type" value="Genomic_DNA"/>
</dbReference>
<dbReference type="Gene3D" id="3.40.30.10">
    <property type="entry name" value="Glutaredoxin"/>
    <property type="match status" value="1"/>
</dbReference>
<dbReference type="KEGG" id="vg:24623185"/>
<dbReference type="PROSITE" id="PS51354">
    <property type="entry name" value="GLUTAREDOXIN_2"/>
    <property type="match status" value="1"/>
</dbReference>
<keyword evidence="3" id="KW-1185">Reference proteome</keyword>
<accession>A0A0A0YVF6</accession>
<reference evidence="2 3" key="1">
    <citation type="submission" date="2014-10" db="EMBL/GenBank/DDBJ databases">
        <title>Characterization of a new ViI-like Erwinia amylovora bacteriophage.</title>
        <authorList>
            <person name="Lagonenko A.L."/>
            <person name="Valentovich L.N."/>
        </authorList>
    </citation>
    <scope>NUCLEOTIDE SEQUENCE [LARGE SCALE GENOMIC DNA]</scope>
</reference>
<dbReference type="GeneID" id="24623185"/>
<dbReference type="Pfam" id="PF00462">
    <property type="entry name" value="Glutaredoxin"/>
    <property type="match status" value="1"/>
</dbReference>
<name>A0A0A0YVF6_9CAUD</name>
<dbReference type="InterPro" id="IPR036249">
    <property type="entry name" value="Thioredoxin-like_sf"/>
</dbReference>
<evidence type="ECO:0000313" key="2">
    <source>
        <dbReference type="EMBL" id="AIX13066.1"/>
    </source>
</evidence>
<dbReference type="SUPFAM" id="SSF52833">
    <property type="entry name" value="Thioredoxin-like"/>
    <property type="match status" value="1"/>
</dbReference>
<dbReference type="Proteomes" id="UP000030322">
    <property type="component" value="Segment"/>
</dbReference>
<dbReference type="OrthoDB" id="25064at10239"/>
<evidence type="ECO:0000259" key="1">
    <source>
        <dbReference type="Pfam" id="PF00462"/>
    </source>
</evidence>
<sequence>MIKIYSKPGCAQCNSAAALCQARGIEHKVLKLDDDYRLEDVQALTGQRTMAMPVVVLPDHSVTGYAGLISHLKR</sequence>
<protein>
    <submittedName>
        <fullName evidence="2">Putative glutaredoxin</fullName>
    </submittedName>
</protein>
<evidence type="ECO:0000313" key="3">
    <source>
        <dbReference type="Proteomes" id="UP000030322"/>
    </source>
</evidence>
<feature type="domain" description="Glutaredoxin" evidence="1">
    <location>
        <begin position="2"/>
        <end position="56"/>
    </location>
</feature>
<dbReference type="RefSeq" id="YP_009147570.1">
    <property type="nucleotide sequence ID" value="NC_027340.1"/>
</dbReference>
<organism evidence="2 3">
    <name type="scientific">Erwinia phage phiEa2809</name>
    <dbReference type="NCBI Taxonomy" id="1564096"/>
    <lineage>
        <taxon>Viruses</taxon>
        <taxon>Duplodnaviria</taxon>
        <taxon>Heunggongvirae</taxon>
        <taxon>Uroviricota</taxon>
        <taxon>Caudoviricetes</taxon>
        <taxon>Pantevenvirales</taxon>
        <taxon>Ackermannviridae</taxon>
        <taxon>Nezavisimistyvirus</taxon>
        <taxon>Nezavisimistyvirus Ea2809</taxon>
    </lineage>
</organism>